<dbReference type="InterPro" id="IPR007540">
    <property type="entry name" value="Fimbrial_CS1-type"/>
</dbReference>
<accession>A0A0T9M491</accession>
<proteinExistence type="predicted"/>
<organism evidence="2 3">
    <name type="scientific">Yersinia kristensenii</name>
    <dbReference type="NCBI Taxonomy" id="28152"/>
    <lineage>
        <taxon>Bacteria</taxon>
        <taxon>Pseudomonadati</taxon>
        <taxon>Pseudomonadota</taxon>
        <taxon>Gammaproteobacteria</taxon>
        <taxon>Enterobacterales</taxon>
        <taxon>Yersiniaceae</taxon>
        <taxon>Yersinia</taxon>
    </lineage>
</organism>
<dbReference type="Proteomes" id="UP000045824">
    <property type="component" value="Unassembled WGS sequence"/>
</dbReference>
<dbReference type="Pfam" id="PF04449">
    <property type="entry name" value="Fimbrial_CS1"/>
    <property type="match status" value="1"/>
</dbReference>
<protein>
    <submittedName>
        <fullName evidence="2">Colonization factor antigen I subunit B</fullName>
    </submittedName>
</protein>
<dbReference type="EMBL" id="CPYI01000025">
    <property type="protein sequence ID" value="CNF59654.1"/>
    <property type="molecule type" value="Genomic_DNA"/>
</dbReference>
<gene>
    <name evidence="2" type="primary">cfaB</name>
    <name evidence="2" type="ORF">ERS008491_04194</name>
</gene>
<evidence type="ECO:0000256" key="1">
    <source>
        <dbReference type="SAM" id="SignalP"/>
    </source>
</evidence>
<dbReference type="RefSeq" id="WP_050120142.1">
    <property type="nucleotide sequence ID" value="NZ_CAWMAB010000025.1"/>
</dbReference>
<name>A0A0T9M491_YERKR</name>
<dbReference type="Gene3D" id="2.60.40.2040">
    <property type="entry name" value="CFA/I fimbrial subunit E, pilin domain"/>
    <property type="match status" value="1"/>
</dbReference>
<keyword evidence="1" id="KW-0732">Signal</keyword>
<reference evidence="2 3" key="1">
    <citation type="submission" date="2015-03" db="EMBL/GenBank/DDBJ databases">
        <authorList>
            <person name="Murphy D."/>
        </authorList>
    </citation>
    <scope>NUCLEOTIDE SEQUENCE [LARGE SCALE GENOMIC DNA]</scope>
    <source>
        <strain evidence="2 3">FCF326</strain>
    </source>
</reference>
<evidence type="ECO:0000313" key="3">
    <source>
        <dbReference type="Proteomes" id="UP000045824"/>
    </source>
</evidence>
<feature type="chain" id="PRO_5006693065" evidence="1">
    <location>
        <begin position="22"/>
        <end position="168"/>
    </location>
</feature>
<evidence type="ECO:0000313" key="2">
    <source>
        <dbReference type="EMBL" id="CNF59654.1"/>
    </source>
</evidence>
<sequence>MKSNLKFILCPLLLAPLMAMADDPAPKTPATATASINVSAEVAGSVALMSADSNHLSDMQLQYSPAKGLEEAKQRVKIATNDPAHGVDVSLVEPLRLTDGALNKSVDMTVMLGTKTLGTTSQHFAVAQFHNGETQPMDLAIKQTKPGQLEAGNYEGRLDIVLTQSTNT</sequence>
<dbReference type="GO" id="GO:0009289">
    <property type="term" value="C:pilus"/>
    <property type="evidence" value="ECO:0007669"/>
    <property type="project" value="InterPro"/>
</dbReference>
<feature type="signal peptide" evidence="1">
    <location>
        <begin position="1"/>
        <end position="21"/>
    </location>
</feature>
<dbReference type="AlphaFoldDB" id="A0A0T9M491"/>